<accession>A0ABN1B2E0</accession>
<proteinExistence type="predicted"/>
<dbReference type="RefSeq" id="WP_343838987.1">
    <property type="nucleotide sequence ID" value="NZ_BAAADO010000002.1"/>
</dbReference>
<gene>
    <name evidence="1" type="ORF">GCM10008986_13350</name>
</gene>
<dbReference type="Proteomes" id="UP001500880">
    <property type="component" value="Unassembled WGS sequence"/>
</dbReference>
<reference evidence="1 2" key="1">
    <citation type="journal article" date="2019" name="Int. J. Syst. Evol. Microbiol.">
        <title>The Global Catalogue of Microorganisms (GCM) 10K type strain sequencing project: providing services to taxonomists for standard genome sequencing and annotation.</title>
        <authorList>
            <consortium name="The Broad Institute Genomics Platform"/>
            <consortium name="The Broad Institute Genome Sequencing Center for Infectious Disease"/>
            <person name="Wu L."/>
            <person name="Ma J."/>
        </authorList>
    </citation>
    <scope>NUCLEOTIDE SEQUENCE [LARGE SCALE GENOMIC DNA]</scope>
    <source>
        <strain evidence="1 2">JCM 12389</strain>
    </source>
</reference>
<evidence type="ECO:0000313" key="2">
    <source>
        <dbReference type="Proteomes" id="UP001500880"/>
    </source>
</evidence>
<organism evidence="1 2">
    <name type="scientific">Salinibacillus aidingensis</name>
    <dbReference type="NCBI Taxonomy" id="237684"/>
    <lineage>
        <taxon>Bacteria</taxon>
        <taxon>Bacillati</taxon>
        <taxon>Bacillota</taxon>
        <taxon>Bacilli</taxon>
        <taxon>Bacillales</taxon>
        <taxon>Bacillaceae</taxon>
        <taxon>Salinibacillus</taxon>
    </lineage>
</organism>
<dbReference type="EMBL" id="BAAADO010000002">
    <property type="protein sequence ID" value="GAA0488861.1"/>
    <property type="molecule type" value="Genomic_DNA"/>
</dbReference>
<sequence length="186" mass="21936">MDLLSFNIRRSKTGMKDTLYDSRQIILKSLQLIQEENFNQFYSVLATQLRILFCDNPPLFSYFDEELKFNSVKEFKEIDGYKLLDPYDMFDENKKDLTISEWIKQPIIIIESDFVYPKYIQCKFCNFNNNTRANKTMALRVTPEKDLLTFTCDSCGKNNYELDVTALEDDAVEGKIESHVILKRML</sequence>
<evidence type="ECO:0000313" key="1">
    <source>
        <dbReference type="EMBL" id="GAA0488861.1"/>
    </source>
</evidence>
<name>A0ABN1B2E0_9BACI</name>
<comment type="caution">
    <text evidence="1">The sequence shown here is derived from an EMBL/GenBank/DDBJ whole genome shotgun (WGS) entry which is preliminary data.</text>
</comment>
<protein>
    <submittedName>
        <fullName evidence="1">Uncharacterized protein</fullName>
    </submittedName>
</protein>
<keyword evidence="2" id="KW-1185">Reference proteome</keyword>